<accession>A0ACC1ADQ7</accession>
<organism evidence="1 2">
    <name type="scientific">Pistacia atlantica</name>
    <dbReference type="NCBI Taxonomy" id="434234"/>
    <lineage>
        <taxon>Eukaryota</taxon>
        <taxon>Viridiplantae</taxon>
        <taxon>Streptophyta</taxon>
        <taxon>Embryophyta</taxon>
        <taxon>Tracheophyta</taxon>
        <taxon>Spermatophyta</taxon>
        <taxon>Magnoliopsida</taxon>
        <taxon>eudicotyledons</taxon>
        <taxon>Gunneridae</taxon>
        <taxon>Pentapetalae</taxon>
        <taxon>rosids</taxon>
        <taxon>malvids</taxon>
        <taxon>Sapindales</taxon>
        <taxon>Anacardiaceae</taxon>
        <taxon>Pistacia</taxon>
    </lineage>
</organism>
<dbReference type="Proteomes" id="UP001164250">
    <property type="component" value="Chromosome 10"/>
</dbReference>
<evidence type="ECO:0000313" key="1">
    <source>
        <dbReference type="EMBL" id="KAJ0085654.1"/>
    </source>
</evidence>
<evidence type="ECO:0000313" key="2">
    <source>
        <dbReference type="Proteomes" id="UP001164250"/>
    </source>
</evidence>
<protein>
    <submittedName>
        <fullName evidence="1">Uncharacterized protein</fullName>
    </submittedName>
</protein>
<comment type="caution">
    <text evidence="1">The sequence shown here is derived from an EMBL/GenBank/DDBJ whole genome shotgun (WGS) entry which is preliminary data.</text>
</comment>
<name>A0ACC1ADQ7_9ROSI</name>
<dbReference type="EMBL" id="CM047906">
    <property type="protein sequence ID" value="KAJ0085654.1"/>
    <property type="molecule type" value="Genomic_DNA"/>
</dbReference>
<keyword evidence="2" id="KW-1185">Reference proteome</keyword>
<proteinExistence type="predicted"/>
<reference evidence="2" key="1">
    <citation type="journal article" date="2023" name="G3 (Bethesda)">
        <title>Genome assembly and association tests identify interacting loci associated with vigor, precocity, and sex in interspecific pistachio rootstocks.</title>
        <authorList>
            <person name="Palmer W."/>
            <person name="Jacygrad E."/>
            <person name="Sagayaradj S."/>
            <person name="Cavanaugh K."/>
            <person name="Han R."/>
            <person name="Bertier L."/>
            <person name="Beede B."/>
            <person name="Kafkas S."/>
            <person name="Golino D."/>
            <person name="Preece J."/>
            <person name="Michelmore R."/>
        </authorList>
    </citation>
    <scope>NUCLEOTIDE SEQUENCE [LARGE SCALE GENOMIC DNA]</scope>
</reference>
<gene>
    <name evidence="1" type="ORF">Patl1_07507</name>
</gene>
<sequence length="66" mass="8046">MEEVARFFERRLLVFGFLRFEWRRLLGFFDLNGVGCWDLRFGLILGFEWRRLLGFLEEAASFCYLD</sequence>